<dbReference type="SUPFAM" id="SSF52799">
    <property type="entry name" value="(Phosphotyrosine protein) phosphatases II"/>
    <property type="match status" value="1"/>
</dbReference>
<sequence length="259" mass="28836">MSTIRALPLDAVNNFRDYGGYRTSDGRRVRSGVLWRSAQHGEASDSDLDAIHALGITRVIDLRGPSEREASPCRRHPDFSAEVWYHPEETAGLALHTEAAEGTLTADDARAAMLRLYDGIAYRENLVPMIKVYFDLLSRNDDPSLVHCVAGKDRTGFAVAMMHEALGVHRDDAMADYVATNTESRLEQRIASGAFRDLPRYARFDTDAVRALWGVEESYLATAYAAIRERSGSVDAYLTEVLELDPARREALRALYLEG</sequence>
<dbReference type="Proteomes" id="UP000232587">
    <property type="component" value="Unassembled WGS sequence"/>
</dbReference>
<dbReference type="EMBL" id="PHUF01000002">
    <property type="protein sequence ID" value="PKB25608.1"/>
    <property type="molecule type" value="Genomic_DNA"/>
</dbReference>
<keyword evidence="3" id="KW-1185">Reference proteome</keyword>
<gene>
    <name evidence="2" type="ORF">B0I00_0810</name>
</gene>
<reference evidence="2 3" key="1">
    <citation type="submission" date="2017-11" db="EMBL/GenBank/DDBJ databases">
        <title>Genomic Encyclopedia of Type Strains, Phase III (KMG-III): the genomes of soil and plant-associated and newly described type strains.</title>
        <authorList>
            <person name="Whitman W."/>
        </authorList>
    </citation>
    <scope>NUCLEOTIDE SEQUENCE [LARGE SCALE GENOMIC DNA]</scope>
    <source>
        <strain evidence="2 3">CGMCC 1.12274</strain>
    </source>
</reference>
<feature type="domain" description="Tyrosine specific protein phosphatases" evidence="1">
    <location>
        <begin position="124"/>
        <end position="161"/>
    </location>
</feature>
<dbReference type="Gene3D" id="3.90.190.10">
    <property type="entry name" value="Protein tyrosine phosphatase superfamily"/>
    <property type="match status" value="1"/>
</dbReference>
<organism evidence="2 3">
    <name type="scientific">Novosphingobium kunmingense</name>
    <dbReference type="NCBI Taxonomy" id="1211806"/>
    <lineage>
        <taxon>Bacteria</taxon>
        <taxon>Pseudomonadati</taxon>
        <taxon>Pseudomonadota</taxon>
        <taxon>Alphaproteobacteria</taxon>
        <taxon>Sphingomonadales</taxon>
        <taxon>Sphingomonadaceae</taxon>
        <taxon>Novosphingobium</taxon>
    </lineage>
</organism>
<evidence type="ECO:0000259" key="1">
    <source>
        <dbReference type="PROSITE" id="PS50056"/>
    </source>
</evidence>
<dbReference type="InterPro" id="IPR026893">
    <property type="entry name" value="Tyr/Ser_Pase_IphP-type"/>
</dbReference>
<dbReference type="OrthoDB" id="1188001at2"/>
<dbReference type="InterPro" id="IPR029021">
    <property type="entry name" value="Prot-tyrosine_phosphatase-like"/>
</dbReference>
<proteinExistence type="predicted"/>
<dbReference type="RefSeq" id="WP_100866032.1">
    <property type="nucleotide sequence ID" value="NZ_PHUF01000002.1"/>
</dbReference>
<accession>A0A2N0I340</accession>
<dbReference type="Pfam" id="PF13350">
    <property type="entry name" value="Y_phosphatase3"/>
    <property type="match status" value="1"/>
</dbReference>
<dbReference type="GO" id="GO:0004721">
    <property type="term" value="F:phosphoprotein phosphatase activity"/>
    <property type="evidence" value="ECO:0007669"/>
    <property type="project" value="InterPro"/>
</dbReference>
<dbReference type="AlphaFoldDB" id="A0A2N0I340"/>
<evidence type="ECO:0000313" key="3">
    <source>
        <dbReference type="Proteomes" id="UP000232587"/>
    </source>
</evidence>
<dbReference type="PROSITE" id="PS50056">
    <property type="entry name" value="TYR_PHOSPHATASE_2"/>
    <property type="match status" value="1"/>
</dbReference>
<dbReference type="PROSITE" id="PS00383">
    <property type="entry name" value="TYR_PHOSPHATASE_1"/>
    <property type="match status" value="1"/>
</dbReference>
<name>A0A2N0I340_9SPHN</name>
<dbReference type="InterPro" id="IPR000387">
    <property type="entry name" value="Tyr_Pase_dom"/>
</dbReference>
<dbReference type="InterPro" id="IPR016130">
    <property type="entry name" value="Tyr_Pase_AS"/>
</dbReference>
<comment type="caution">
    <text evidence="2">The sequence shown here is derived from an EMBL/GenBank/DDBJ whole genome shotgun (WGS) entry which is preliminary data.</text>
</comment>
<protein>
    <submittedName>
        <fullName evidence="2">Protein tyrosine/serine phosphatase</fullName>
    </submittedName>
</protein>
<evidence type="ECO:0000313" key="2">
    <source>
        <dbReference type="EMBL" id="PKB25608.1"/>
    </source>
</evidence>